<dbReference type="PANTHER" id="PTHR43406:SF1">
    <property type="entry name" value="TRYPTOPHAN SYNTHASE ALPHA CHAIN, CHLOROPLASTIC"/>
    <property type="match status" value="1"/>
</dbReference>
<dbReference type="GO" id="GO:0004834">
    <property type="term" value="F:tryptophan synthase activity"/>
    <property type="evidence" value="ECO:0007669"/>
    <property type="project" value="UniProtKB-UniRule"/>
</dbReference>
<keyword evidence="5 8" id="KW-0057">Aromatic amino acid biosynthesis</keyword>
<keyword evidence="4 8" id="KW-0822">Tryptophan biosynthesis</keyword>
<evidence type="ECO:0000256" key="1">
    <source>
        <dbReference type="ARBA" id="ARBA00004733"/>
    </source>
</evidence>
<comment type="similarity">
    <text evidence="8 9">Belongs to the TrpA family.</text>
</comment>
<comment type="function">
    <text evidence="8">The alpha subunit is responsible for the aldol cleavage of indoleglycerol phosphate to indole and glyceraldehyde 3-phosphate.</text>
</comment>
<dbReference type="InterPro" id="IPR013785">
    <property type="entry name" value="Aldolase_TIM"/>
</dbReference>
<dbReference type="InterPro" id="IPR011060">
    <property type="entry name" value="RibuloseP-bd_barrel"/>
</dbReference>
<evidence type="ECO:0000256" key="6">
    <source>
        <dbReference type="ARBA" id="ARBA00023239"/>
    </source>
</evidence>
<dbReference type="AlphaFoldDB" id="A0A4V1FUQ1"/>
<evidence type="ECO:0000256" key="5">
    <source>
        <dbReference type="ARBA" id="ARBA00023141"/>
    </source>
</evidence>
<reference evidence="10" key="1">
    <citation type="journal article" date="2019" name="Mitochondrial DNA Part B Resour">
        <title>The complete mitochondrial and plastid genomes of Corallina chilensis (Corallinaceae, Rhodophyta) from Tomales Bay, California, USA.</title>
        <authorList>
            <person name="Alejo I.A."/>
            <person name="Aleman T.E."/>
            <person name="Almanza K."/>
            <person name="Alonso W."/>
            <person name="Altamirano Manriquez M.G."/>
            <person name="Armbrister T."/>
            <person name="Astudillo Y."/>
            <person name="Batistiana L."/>
            <person name="Blas Guido J.S."/>
            <person name="Bustamante D.E."/>
            <person name="Calderon M.S."/>
            <person name="Camacho Gonzalez J.D."/>
            <person name="Cardoso S."/>
            <person name="Castro J."/>
            <person name="Chombo Garcia M.N."/>
            <person name="Colin L.P."/>
            <person name="Cortina K.G."/>
            <person name="Delgado A."/>
            <person name="Espinoza Castro D."/>
            <person name="Estrada I."/>
            <person name="Felix E."/>
            <person name="Felix S."/>
            <person name="Flores M."/>
            <person name="Frausto S."/>
            <person name="Garcia E.D."/>
            <person name="Garcia M."/>
            <person name="Gasca G."/>
            <person name="Gomez D."/>
            <person name="Gonzalez Balcazar C."/>
            <person name="Miramontes B.G."/>
            <person name="Gonzalez V."/>
            <person name="Guzman C.D."/>
            <person name="Guzman E.C."/>
            <person name="Hanneman T.B."/>
            <person name="Hernandez J."/>
            <person name="Hughey J.R."/>
            <person name="Hutchins V.N."/>
            <person name="Kallison E.R."/>
            <person name="Lepe S."/>
            <person name="Lopez S.M."/>
            <person name="Zhai Lorenzo F."/>
            <person name="Macias Reyes E."/>
            <person name="Madrigal F."/>
            <person name="Madrigal-Gonzalez N.G."/>
            <person name="Mandujano R."/>
            <person name="Manzo R."/>
            <person name="Martinez P.L."/>
            <person name="Martinez S."/>
            <person name="Medina B.A."/>
            <person name="Mendez M."/>
            <person name="Mendoza Contreras J.J."/>
            <person name="Meza A.I."/>
            <person name="Miller K."/>
            <person name="Morales A."/>
            <person name="Munoz E."/>
            <person name="Myers J.M."/>
            <person name="Patel P.-A."/>
            <person name="Montes D.P."/>
            <person name="Ponce A.N."/>
            <person name="Ramirez A.E."/>
            <person name="Rico E."/>
            <person name="Rodriguez A."/>
            <person name="Rodriguez J."/>
            <person name="Ruiz A."/>
            <person name="Saldana A."/>
            <person name="Sanchez R.A."/>
            <person name="Santana J.D."/>
            <person name="Solano F.D."/>
            <person name="Soto Trujillo A."/>
            <person name="Soto S.J."/>
            <person name="Steinhardt A."/>
            <person name="Talavera M."/>
            <person name="Tapia M.M."/>
            <person name="Tapia O."/>
            <person name="Taveras Dina M.O."/>
            <person name="Torresillas B.J."/>
            <person name="Vazquez-Ramos C."/>
            <person name="Wong F.L."/>
        </authorList>
    </citation>
    <scope>NUCLEOTIDE SEQUENCE</scope>
</reference>
<accession>A0A4V1FUQ1</accession>
<organism evidence="10">
    <name type="scientific">Corallina chilensis</name>
    <dbReference type="NCBI Taxonomy" id="2582857"/>
    <lineage>
        <taxon>Eukaryota</taxon>
        <taxon>Rhodophyta</taxon>
        <taxon>Florideophyceae</taxon>
        <taxon>Corallinophycidae</taxon>
        <taxon>Corallinales</taxon>
        <taxon>Corallinaceae</taxon>
        <taxon>Corallinoideae</taxon>
        <taxon>Corallina</taxon>
    </lineage>
</organism>
<feature type="active site" description="Proton acceptor" evidence="8">
    <location>
        <position position="58"/>
    </location>
</feature>
<dbReference type="GO" id="GO:0005829">
    <property type="term" value="C:cytosol"/>
    <property type="evidence" value="ECO:0007669"/>
    <property type="project" value="TreeGrafter"/>
</dbReference>
<dbReference type="HAMAP" id="MF_00131">
    <property type="entry name" value="Trp_synth_alpha"/>
    <property type="match status" value="1"/>
</dbReference>
<keyword evidence="6 8" id="KW-0456">Lyase</keyword>
<sequence>MLTISDTILKANSRLAIIPFVTAGYPNIEITKEIIYLLDKKGVNAIELGIPYSDALADGIVIQEASRVALEQNVYIDQVLTLLNQVSSNIKVPIIIFTYYNPILSRGLNSSIKDIAESGAKGLVIPDLPLEESDYVIALCNYYSVELILFIAPTSSEKRIQAIISKAPGSLYLVSSYGVTGLRDTISSNLKDLVEAIKRRTTKSLMLGFGISNANQVSNLINLNLGIDAIVMGSAFIKKITDCNKLNNYEKLGFFCDSIQEAVRLVD</sequence>
<evidence type="ECO:0000256" key="8">
    <source>
        <dbReference type="HAMAP-Rule" id="MF_00131"/>
    </source>
</evidence>
<dbReference type="Gene3D" id="3.20.20.70">
    <property type="entry name" value="Aldolase class I"/>
    <property type="match status" value="1"/>
</dbReference>
<keyword evidence="3 8" id="KW-0028">Amino-acid biosynthesis</keyword>
<comment type="subunit">
    <text evidence="2 8">Tetramer of two alpha and two beta chains.</text>
</comment>
<geneLocation type="chloroplast" evidence="10"/>
<dbReference type="GO" id="GO:0009507">
    <property type="term" value="C:chloroplast"/>
    <property type="evidence" value="ECO:0007669"/>
    <property type="project" value="UniProtKB-SubCell"/>
</dbReference>
<comment type="pathway">
    <text evidence="1 8">Amino-acid biosynthesis; L-tryptophan biosynthesis; L-tryptophan from chorismate: step 5/5.</text>
</comment>
<name>A0A4V1FUQ1_9FLOR</name>
<evidence type="ECO:0000256" key="7">
    <source>
        <dbReference type="ARBA" id="ARBA00049047"/>
    </source>
</evidence>
<dbReference type="PANTHER" id="PTHR43406">
    <property type="entry name" value="TRYPTOPHAN SYNTHASE, ALPHA CHAIN"/>
    <property type="match status" value="1"/>
</dbReference>
<dbReference type="PROSITE" id="PS00167">
    <property type="entry name" value="TRP_SYNTHASE_ALPHA"/>
    <property type="match status" value="1"/>
</dbReference>
<dbReference type="InterPro" id="IPR002028">
    <property type="entry name" value="Trp_synthase_suA"/>
</dbReference>
<dbReference type="UniPathway" id="UPA00035">
    <property type="reaction ID" value="UER00044"/>
</dbReference>
<dbReference type="InterPro" id="IPR018204">
    <property type="entry name" value="Trp_synthase_alpha_AS"/>
</dbReference>
<dbReference type="CDD" id="cd04724">
    <property type="entry name" value="Tryptophan_synthase_alpha"/>
    <property type="match status" value="1"/>
</dbReference>
<dbReference type="SUPFAM" id="SSF51366">
    <property type="entry name" value="Ribulose-phoshate binding barrel"/>
    <property type="match status" value="1"/>
</dbReference>
<feature type="active site" description="Proton acceptor" evidence="8">
    <location>
        <position position="47"/>
    </location>
</feature>
<evidence type="ECO:0000256" key="3">
    <source>
        <dbReference type="ARBA" id="ARBA00022605"/>
    </source>
</evidence>
<proteinExistence type="inferred from homology"/>
<keyword evidence="10" id="KW-0934">Plastid</keyword>
<comment type="catalytic activity">
    <reaction evidence="7 8">
        <text>(1S,2R)-1-C-(indol-3-yl)glycerol 3-phosphate + L-serine = D-glyceraldehyde 3-phosphate + L-tryptophan + H2O</text>
        <dbReference type="Rhea" id="RHEA:10532"/>
        <dbReference type="ChEBI" id="CHEBI:15377"/>
        <dbReference type="ChEBI" id="CHEBI:33384"/>
        <dbReference type="ChEBI" id="CHEBI:57912"/>
        <dbReference type="ChEBI" id="CHEBI:58866"/>
        <dbReference type="ChEBI" id="CHEBI:59776"/>
        <dbReference type="EC" id="4.2.1.20"/>
    </reaction>
</comment>
<evidence type="ECO:0000313" key="10">
    <source>
        <dbReference type="EMBL" id="QCS25651.1"/>
    </source>
</evidence>
<protein>
    <recommendedName>
        <fullName evidence="8">Tryptophan synthase alpha chain</fullName>
        <ecNumber evidence="8">4.2.1.20</ecNumber>
    </recommendedName>
</protein>
<dbReference type="RefSeq" id="YP_009660703.1">
    <property type="nucleotide sequence ID" value="NC_042901.1"/>
</dbReference>
<dbReference type="EMBL" id="MK598845">
    <property type="protein sequence ID" value="QCS25651.1"/>
    <property type="molecule type" value="Genomic_DNA"/>
</dbReference>
<comment type="subcellular location">
    <subcellularLocation>
        <location evidence="8">Plastid</location>
        <location evidence="8">Chloroplast</location>
    </subcellularLocation>
</comment>
<dbReference type="GeneID" id="40508890"/>
<evidence type="ECO:0000256" key="9">
    <source>
        <dbReference type="RuleBase" id="RU003662"/>
    </source>
</evidence>
<dbReference type="EC" id="4.2.1.20" evidence="8"/>
<dbReference type="Pfam" id="PF00290">
    <property type="entry name" value="Trp_syntA"/>
    <property type="match status" value="1"/>
</dbReference>
<evidence type="ECO:0000256" key="2">
    <source>
        <dbReference type="ARBA" id="ARBA00011270"/>
    </source>
</evidence>
<gene>
    <name evidence="8 10" type="primary">trpA</name>
</gene>
<dbReference type="NCBIfam" id="TIGR00262">
    <property type="entry name" value="trpA"/>
    <property type="match status" value="1"/>
</dbReference>
<evidence type="ECO:0000256" key="4">
    <source>
        <dbReference type="ARBA" id="ARBA00022822"/>
    </source>
</evidence>
<keyword evidence="10" id="KW-0150">Chloroplast</keyword>